<reference evidence="1" key="1">
    <citation type="submission" date="2021-11" db="EMBL/GenBank/DDBJ databases">
        <authorList>
            <person name="Schell T."/>
        </authorList>
    </citation>
    <scope>NUCLEOTIDE SEQUENCE</scope>
    <source>
        <strain evidence="1">M5</strain>
    </source>
</reference>
<evidence type="ECO:0000313" key="1">
    <source>
        <dbReference type="EMBL" id="CAH0101986.1"/>
    </source>
</evidence>
<dbReference type="EMBL" id="CAKKLH010000068">
    <property type="protein sequence ID" value="CAH0101986.1"/>
    <property type="molecule type" value="Genomic_DNA"/>
</dbReference>
<dbReference type="AlphaFoldDB" id="A0A8J2WCT8"/>
<dbReference type="Proteomes" id="UP000789390">
    <property type="component" value="Unassembled WGS sequence"/>
</dbReference>
<keyword evidence="2" id="KW-1185">Reference proteome</keyword>
<evidence type="ECO:0000313" key="2">
    <source>
        <dbReference type="Proteomes" id="UP000789390"/>
    </source>
</evidence>
<name>A0A8J2WCT8_9CRUS</name>
<protein>
    <submittedName>
        <fullName evidence="1">Uncharacterized protein</fullName>
    </submittedName>
</protein>
<sequence>MPRVKCIQSLQDTSPLKTLKICRGIFNSFPKFENLQVLSLLQDLTDENENGLLDVTGTF</sequence>
<gene>
    <name evidence="1" type="ORF">DGAL_LOCUS4359</name>
</gene>
<organism evidence="1 2">
    <name type="scientific">Daphnia galeata</name>
    <dbReference type="NCBI Taxonomy" id="27404"/>
    <lineage>
        <taxon>Eukaryota</taxon>
        <taxon>Metazoa</taxon>
        <taxon>Ecdysozoa</taxon>
        <taxon>Arthropoda</taxon>
        <taxon>Crustacea</taxon>
        <taxon>Branchiopoda</taxon>
        <taxon>Diplostraca</taxon>
        <taxon>Cladocera</taxon>
        <taxon>Anomopoda</taxon>
        <taxon>Daphniidae</taxon>
        <taxon>Daphnia</taxon>
    </lineage>
</organism>
<proteinExistence type="predicted"/>
<comment type="caution">
    <text evidence="1">The sequence shown here is derived from an EMBL/GenBank/DDBJ whole genome shotgun (WGS) entry which is preliminary data.</text>
</comment>
<accession>A0A8J2WCT8</accession>